<reference evidence="2" key="2">
    <citation type="journal article" date="2010" name="Stand. Genomic Sci.">
        <title>Complete genome sequence of Thermaerobacter marianensis type strain (7p75aT).</title>
        <authorList>
            <person name="Han C."/>
            <person name="Gu W."/>
            <person name="Zhang X."/>
            <person name="Lapidus A."/>
            <person name="Nolan M."/>
            <person name="Copeland A."/>
            <person name="Lucas S."/>
            <person name="Glavina Del Rio T."/>
            <person name="Tice H."/>
            <person name="Cheng J."/>
            <person name="Tapia R."/>
            <person name="Goodwin L."/>
            <person name="Pitluck S."/>
            <person name="Pagani I."/>
            <person name="Ivanova N."/>
            <person name="Mavromatis K."/>
            <person name="Mikhailova N."/>
            <person name="Pati A."/>
            <person name="Chen A."/>
            <person name="Palaniappan K."/>
            <person name="Land M."/>
            <person name="Hauser L."/>
            <person name="Chang Y."/>
            <person name="Jeffries C."/>
            <person name="Schneider S."/>
            <person name="Rohde M."/>
            <person name="Goker M."/>
            <person name="Pukall R."/>
            <person name="Woyke T."/>
            <person name="Bristow J."/>
            <person name="Eisen J."/>
            <person name="Markowitz V."/>
            <person name="Hugenholtz P."/>
            <person name="Kyrpides N."/>
            <person name="Klenk H."/>
            <person name="Detter J."/>
        </authorList>
    </citation>
    <scope>NUCLEOTIDE SEQUENCE [LARGE SCALE GENOMIC DNA]</scope>
    <source>
        <strain evidence="2">ATCC 700841 / DSM 12885 / JCM 10246 / 7p75a</strain>
    </source>
</reference>
<dbReference type="EMBL" id="CP002344">
    <property type="protein sequence ID" value="ADU50158.1"/>
    <property type="molecule type" value="Genomic_DNA"/>
</dbReference>
<reference evidence="1 2" key="1">
    <citation type="journal article" date="2010" name="Stand. Genomic Sci.">
        <title>Complete genome sequence of Thermaerobacter marianensis type strain (7p75a).</title>
        <authorList>
            <person name="Han C."/>
            <person name="Gu W."/>
            <person name="Zhang X."/>
            <person name="Lapidus A."/>
            <person name="Nolan M."/>
            <person name="Copeland A."/>
            <person name="Lucas S."/>
            <person name="Del Rio T.G."/>
            <person name="Tice H."/>
            <person name="Cheng J.F."/>
            <person name="Tapia R."/>
            <person name="Goodwin L."/>
            <person name="Pitluck S."/>
            <person name="Pagani I."/>
            <person name="Ivanova N."/>
            <person name="Mavromatis K."/>
            <person name="Mikhailova N."/>
            <person name="Pati A."/>
            <person name="Chen A."/>
            <person name="Palaniappan K."/>
            <person name="Land M."/>
            <person name="Hauser L."/>
            <person name="Chang Y.J."/>
            <person name="Jeffries C.D."/>
            <person name="Schneider S."/>
            <person name="Rohde M."/>
            <person name="Goker M."/>
            <person name="Pukall R."/>
            <person name="Woyke T."/>
            <person name="Bristow J."/>
            <person name="Eisen J.A."/>
            <person name="Markowitz V."/>
            <person name="Hugenholtz P."/>
            <person name="Kyrpides N.C."/>
            <person name="Klenk H.P."/>
            <person name="Detter J.C."/>
        </authorList>
    </citation>
    <scope>NUCLEOTIDE SEQUENCE [LARGE SCALE GENOMIC DNA]</scope>
    <source>
        <strain evidence="2">ATCC 700841 / DSM 12885 / JCM 10246 / 7p75a</strain>
    </source>
</reference>
<evidence type="ECO:0000313" key="1">
    <source>
        <dbReference type="EMBL" id="ADU50158.1"/>
    </source>
</evidence>
<keyword evidence="2" id="KW-1185">Reference proteome</keyword>
<organism evidence="1 2">
    <name type="scientific">Thermaerobacter marianensis (strain ATCC 700841 / DSM 12885 / JCM 10246 / 7p75a)</name>
    <dbReference type="NCBI Taxonomy" id="644966"/>
    <lineage>
        <taxon>Bacteria</taxon>
        <taxon>Bacillati</taxon>
        <taxon>Bacillota</taxon>
        <taxon>Clostridia</taxon>
        <taxon>Eubacteriales</taxon>
        <taxon>Clostridiales Family XVII. Incertae Sedis</taxon>
        <taxon>Thermaerobacter</taxon>
    </lineage>
</organism>
<dbReference type="STRING" id="644966.Tmar_0033"/>
<dbReference type="Proteomes" id="UP000008915">
    <property type="component" value="Chromosome"/>
</dbReference>
<evidence type="ECO:0000313" key="2">
    <source>
        <dbReference type="Proteomes" id="UP000008915"/>
    </source>
</evidence>
<name>E6SKH1_THEM7</name>
<protein>
    <recommendedName>
        <fullName evidence="3">DUF2292 domain-containing protein</fullName>
    </recommendedName>
</protein>
<dbReference type="AlphaFoldDB" id="E6SKH1"/>
<dbReference type="KEGG" id="tmr:Tmar_0033"/>
<dbReference type="InterPro" id="IPR018743">
    <property type="entry name" value="DUF2292"/>
</dbReference>
<dbReference type="RefSeq" id="WP_013494464.1">
    <property type="nucleotide sequence ID" value="NC_014831.1"/>
</dbReference>
<dbReference type="HOGENOM" id="CLU_2902836_0_0_9"/>
<gene>
    <name evidence="1" type="ordered locus">Tmar_0033</name>
</gene>
<accession>E6SKH1</accession>
<dbReference type="Pfam" id="PF10055">
    <property type="entry name" value="DUF2292"/>
    <property type="match status" value="1"/>
</dbReference>
<sequence length="62" mass="7164">MEWRDESRPCERVDGDPSERARIKALARVEAALRQLRYGRVVVTVQDGRPMIVEVVEQEKIA</sequence>
<proteinExistence type="predicted"/>
<evidence type="ECO:0008006" key="3">
    <source>
        <dbReference type="Google" id="ProtNLM"/>
    </source>
</evidence>